<accession>A0ABR9J711</accession>
<sequence>MSDQRPDYGQQGYGQQGYGQQGYGQQGPGGPGGYPSGGSDPMYPQGPGGPSKGGGMSKGVLWALIGVGVIVVIAVVSLIVLLLRGDEAAADDDAASSEDSAASEQAAPAAESPQAAVEAYFTALADGDAEAARTLLYEVTDDSFMTDDVLAASLELAPITELEVTEPGAAEEAAYSQEVQVSYTLGDAGVTKRVYTYQNPDTDAWEVDASAELMAPDLGDLATTVNGQPLESQEATVFLGLMYELAIDDENFTFDGDGVLEVTESYTSASTLEVALTEEATETWRELILADVEECVASKEMEAGCGLDMPQDVSGATVVEGSISRSLTTETEQALQRLTPVPSYTTPTLVEAEYFSGQVDVEYEAEQGGVTSLYELYFGEPGTLGTPLVDMTADELEVIWE</sequence>
<evidence type="ECO:0008006" key="5">
    <source>
        <dbReference type="Google" id="ProtNLM"/>
    </source>
</evidence>
<proteinExistence type="predicted"/>
<evidence type="ECO:0000256" key="1">
    <source>
        <dbReference type="SAM" id="MobiDB-lite"/>
    </source>
</evidence>
<feature type="compositionally biased region" description="Low complexity" evidence="1">
    <location>
        <begin position="97"/>
        <end position="113"/>
    </location>
</feature>
<keyword evidence="2" id="KW-0472">Membrane</keyword>
<dbReference type="Proteomes" id="UP000636579">
    <property type="component" value="Unassembled WGS sequence"/>
</dbReference>
<dbReference type="RefSeq" id="WP_192591501.1">
    <property type="nucleotide sequence ID" value="NZ_JADBEE010000001.1"/>
</dbReference>
<gene>
    <name evidence="3" type="ORF">H4W26_001542</name>
</gene>
<evidence type="ECO:0000313" key="4">
    <source>
        <dbReference type="Proteomes" id="UP000636579"/>
    </source>
</evidence>
<name>A0ABR9J711_9MICC</name>
<feature type="region of interest" description="Disordered" evidence="1">
    <location>
        <begin position="94"/>
        <end position="113"/>
    </location>
</feature>
<keyword evidence="4" id="KW-1185">Reference proteome</keyword>
<dbReference type="EMBL" id="JADBEE010000001">
    <property type="protein sequence ID" value="MBE1514787.1"/>
    <property type="molecule type" value="Genomic_DNA"/>
</dbReference>
<reference evidence="3 4" key="1">
    <citation type="submission" date="2020-10" db="EMBL/GenBank/DDBJ databases">
        <title>Sequencing the genomes of 1000 actinobacteria strains.</title>
        <authorList>
            <person name="Klenk H.-P."/>
        </authorList>
    </citation>
    <scope>NUCLEOTIDE SEQUENCE [LARGE SCALE GENOMIC DNA]</scope>
    <source>
        <strain evidence="3 4">DSM 15474</strain>
    </source>
</reference>
<organism evidence="3 4">
    <name type="scientific">Nesterenkonia halotolerans</name>
    <dbReference type="NCBI Taxonomy" id="225325"/>
    <lineage>
        <taxon>Bacteria</taxon>
        <taxon>Bacillati</taxon>
        <taxon>Actinomycetota</taxon>
        <taxon>Actinomycetes</taxon>
        <taxon>Micrococcales</taxon>
        <taxon>Micrococcaceae</taxon>
        <taxon>Nesterenkonia</taxon>
    </lineage>
</organism>
<comment type="caution">
    <text evidence="3">The sequence shown here is derived from an EMBL/GenBank/DDBJ whole genome shotgun (WGS) entry which is preliminary data.</text>
</comment>
<keyword evidence="2" id="KW-1133">Transmembrane helix</keyword>
<evidence type="ECO:0000313" key="3">
    <source>
        <dbReference type="EMBL" id="MBE1514787.1"/>
    </source>
</evidence>
<feature type="region of interest" description="Disordered" evidence="1">
    <location>
        <begin position="1"/>
        <end position="52"/>
    </location>
</feature>
<keyword evidence="2" id="KW-0812">Transmembrane</keyword>
<evidence type="ECO:0000256" key="2">
    <source>
        <dbReference type="SAM" id="Phobius"/>
    </source>
</evidence>
<protein>
    <recommendedName>
        <fullName evidence="5">DUF4878 domain-containing protein</fullName>
    </recommendedName>
</protein>
<feature type="transmembrane region" description="Helical" evidence="2">
    <location>
        <begin position="60"/>
        <end position="83"/>
    </location>
</feature>
<feature type="compositionally biased region" description="Gly residues" evidence="1">
    <location>
        <begin position="11"/>
        <end position="36"/>
    </location>
</feature>